<dbReference type="OrthoDB" id="8300278at2759"/>
<dbReference type="Gene3D" id="3.90.1170.50">
    <property type="entry name" value="Aldehyde oxidase/xanthine dehydrogenase, a/b hammerhead"/>
    <property type="match status" value="1"/>
</dbReference>
<dbReference type="InterPro" id="IPR037165">
    <property type="entry name" value="AldOxase/xan_DH_Mopterin-bd_sf"/>
</dbReference>
<comment type="caution">
    <text evidence="12">The sequence shown here is derived from an EMBL/GenBank/DDBJ whole genome shotgun (WGS) entry which is preliminary data.</text>
</comment>
<evidence type="ECO:0000313" key="12">
    <source>
        <dbReference type="EMBL" id="KAF0712659.1"/>
    </source>
</evidence>
<dbReference type="PANTHER" id="PTHR11908:SF132">
    <property type="entry name" value="ALDEHYDE OXIDASE 1-RELATED"/>
    <property type="match status" value="1"/>
</dbReference>
<evidence type="ECO:0000256" key="1">
    <source>
        <dbReference type="ARBA" id="ARBA00001924"/>
    </source>
</evidence>
<dbReference type="Pfam" id="PF03450">
    <property type="entry name" value="CO_deh_flav_C"/>
    <property type="match status" value="1"/>
</dbReference>
<dbReference type="Gene3D" id="3.30.365.10">
    <property type="entry name" value="Aldehyde oxidase/xanthine dehydrogenase, molybdopterin binding domain"/>
    <property type="match status" value="4"/>
</dbReference>
<keyword evidence="5" id="KW-0001">2Fe-2S</keyword>
<evidence type="ECO:0000256" key="10">
    <source>
        <dbReference type="ARBA" id="ARBA00034078"/>
    </source>
</evidence>
<dbReference type="SUPFAM" id="SSF54665">
    <property type="entry name" value="CO dehydrogenase molybdoprotein N-domain-like"/>
    <property type="match status" value="1"/>
</dbReference>
<dbReference type="InterPro" id="IPR036856">
    <property type="entry name" value="Ald_Oxase/Xan_DH_a/b_sf"/>
</dbReference>
<dbReference type="InterPro" id="IPR005107">
    <property type="entry name" value="CO_DH_flav_C"/>
</dbReference>
<dbReference type="InterPro" id="IPR016208">
    <property type="entry name" value="Ald_Oxase/xanthine_DH-like"/>
</dbReference>
<feature type="domain" description="Aldehyde oxidase/xanthine dehydrogenase a/b hammerhead" evidence="11">
    <location>
        <begin position="141"/>
        <end position="248"/>
    </location>
</feature>
<dbReference type="EMBL" id="VJMH01001219">
    <property type="protein sequence ID" value="KAF0712659.1"/>
    <property type="molecule type" value="Genomic_DNA"/>
</dbReference>
<evidence type="ECO:0000259" key="11">
    <source>
        <dbReference type="SMART" id="SM01008"/>
    </source>
</evidence>
<evidence type="ECO:0000256" key="9">
    <source>
        <dbReference type="ARBA" id="ARBA00023014"/>
    </source>
</evidence>
<dbReference type="InterPro" id="IPR046867">
    <property type="entry name" value="AldOxase/xan_DH_MoCoBD2"/>
</dbReference>
<accession>A0A6A4ZAI9</accession>
<dbReference type="Pfam" id="PF02738">
    <property type="entry name" value="MoCoBD_1"/>
    <property type="match status" value="1"/>
</dbReference>
<protein>
    <recommendedName>
        <fullName evidence="11">Aldehyde oxidase/xanthine dehydrogenase a/b hammerhead domain-containing protein</fullName>
    </recommendedName>
</protein>
<evidence type="ECO:0000256" key="8">
    <source>
        <dbReference type="ARBA" id="ARBA00023004"/>
    </source>
</evidence>
<evidence type="ECO:0000256" key="4">
    <source>
        <dbReference type="ARBA" id="ARBA00022505"/>
    </source>
</evidence>
<dbReference type="GO" id="GO:0016491">
    <property type="term" value="F:oxidoreductase activity"/>
    <property type="evidence" value="ECO:0007669"/>
    <property type="project" value="UniProtKB-KW"/>
</dbReference>
<reference evidence="12" key="1">
    <citation type="submission" date="2019-06" db="EMBL/GenBank/DDBJ databases">
        <title>Genomics analysis of Aphanomyces spp. identifies a new class of oomycete effector associated with host adaptation.</title>
        <authorList>
            <person name="Gaulin E."/>
        </authorList>
    </citation>
    <scope>NUCLEOTIDE SEQUENCE</scope>
    <source>
        <strain evidence="12">CBS 578.67</strain>
    </source>
</reference>
<dbReference type="Pfam" id="PF01315">
    <property type="entry name" value="Ald_Xan_dh_C"/>
    <property type="match status" value="1"/>
</dbReference>
<keyword evidence="7" id="KW-0560">Oxidoreductase</keyword>
<name>A0A6A4ZAI9_9STRA</name>
<keyword evidence="4" id="KW-0500">Molybdenum</keyword>
<evidence type="ECO:0000256" key="3">
    <source>
        <dbReference type="ARBA" id="ARBA00006849"/>
    </source>
</evidence>
<dbReference type="FunFam" id="3.30.365.10:FF:000002">
    <property type="entry name" value="Xanthine dehydrogenase oxidase"/>
    <property type="match status" value="1"/>
</dbReference>
<proteinExistence type="inferred from homology"/>
<evidence type="ECO:0000256" key="7">
    <source>
        <dbReference type="ARBA" id="ARBA00023002"/>
    </source>
</evidence>
<evidence type="ECO:0000256" key="2">
    <source>
        <dbReference type="ARBA" id="ARBA00001974"/>
    </source>
</evidence>
<organism evidence="12">
    <name type="scientific">Aphanomyces stellatus</name>
    <dbReference type="NCBI Taxonomy" id="120398"/>
    <lineage>
        <taxon>Eukaryota</taxon>
        <taxon>Sar</taxon>
        <taxon>Stramenopiles</taxon>
        <taxon>Oomycota</taxon>
        <taxon>Saprolegniomycetes</taxon>
        <taxon>Saprolegniales</taxon>
        <taxon>Verrucalvaceae</taxon>
        <taxon>Aphanomyces</taxon>
    </lineage>
</organism>
<feature type="non-terminal residue" evidence="12">
    <location>
        <position position="765"/>
    </location>
</feature>
<evidence type="ECO:0000256" key="5">
    <source>
        <dbReference type="ARBA" id="ARBA00022714"/>
    </source>
</evidence>
<dbReference type="GO" id="GO:0051537">
    <property type="term" value="F:2 iron, 2 sulfur cluster binding"/>
    <property type="evidence" value="ECO:0007669"/>
    <property type="project" value="UniProtKB-KW"/>
</dbReference>
<dbReference type="InterPro" id="IPR036683">
    <property type="entry name" value="CO_DH_flav_C_dom_sf"/>
</dbReference>
<dbReference type="InterPro" id="IPR008274">
    <property type="entry name" value="AldOxase/xan_DH_MoCoBD1"/>
</dbReference>
<comment type="cofactor">
    <cofactor evidence="2">
        <name>FAD</name>
        <dbReference type="ChEBI" id="CHEBI:57692"/>
    </cofactor>
</comment>
<dbReference type="SMART" id="SM01008">
    <property type="entry name" value="Ald_Xan_dh_C"/>
    <property type="match status" value="1"/>
</dbReference>
<gene>
    <name evidence="12" type="ORF">As57867_004722</name>
</gene>
<dbReference type="SUPFAM" id="SSF55447">
    <property type="entry name" value="CO dehydrogenase flavoprotein C-terminal domain-like"/>
    <property type="match status" value="1"/>
</dbReference>
<comment type="cofactor">
    <cofactor evidence="1">
        <name>Mo-molybdopterin</name>
        <dbReference type="ChEBI" id="CHEBI:71302"/>
    </cofactor>
</comment>
<dbReference type="InterPro" id="IPR000674">
    <property type="entry name" value="Ald_Oxase/Xan_DH_a/b"/>
</dbReference>
<dbReference type="FunFam" id="3.30.365.10:FF:000001">
    <property type="entry name" value="Xanthine dehydrogenase oxidase"/>
    <property type="match status" value="1"/>
</dbReference>
<dbReference type="Gene3D" id="3.30.390.50">
    <property type="entry name" value="CO dehydrogenase flavoprotein, C-terminal domain"/>
    <property type="match status" value="1"/>
</dbReference>
<dbReference type="GO" id="GO:0005506">
    <property type="term" value="F:iron ion binding"/>
    <property type="evidence" value="ECO:0007669"/>
    <property type="project" value="InterPro"/>
</dbReference>
<evidence type="ECO:0000256" key="6">
    <source>
        <dbReference type="ARBA" id="ARBA00022723"/>
    </source>
</evidence>
<feature type="non-terminal residue" evidence="12">
    <location>
        <position position="1"/>
    </location>
</feature>
<comment type="cofactor">
    <cofactor evidence="10">
        <name>[2Fe-2S] cluster</name>
        <dbReference type="ChEBI" id="CHEBI:190135"/>
    </cofactor>
</comment>
<keyword evidence="8" id="KW-0408">Iron</keyword>
<keyword evidence="9" id="KW-0411">Iron-sulfur</keyword>
<keyword evidence="6" id="KW-0479">Metal-binding</keyword>
<comment type="similarity">
    <text evidence="3">Belongs to the xanthine dehydrogenase family.</text>
</comment>
<dbReference type="AlphaFoldDB" id="A0A6A4ZAI9"/>
<dbReference type="PANTHER" id="PTHR11908">
    <property type="entry name" value="XANTHINE DEHYDROGENASE"/>
    <property type="match status" value="1"/>
</dbReference>
<dbReference type="Pfam" id="PF20256">
    <property type="entry name" value="MoCoBD_2"/>
    <property type="match status" value="1"/>
</dbReference>
<dbReference type="SUPFAM" id="SSF56003">
    <property type="entry name" value="Molybdenum cofactor-binding domain"/>
    <property type="match status" value="1"/>
</dbReference>
<sequence>RENSHAHVNAAIFVVVNATNVVTASTIVFGGVGPDDTLVRCTQTENAIQDQVLTTASLQRTLDVLTNEVNNPDPFKGSVVRTFWYKTMLKAAPSLSSAALKSGVNELPRRVSGGQQVIPTHKDSAPVGNAIPKLSSNLLVSGEAKYVADMPPIPGLLYGALVFSTQAPKRVLQIDDAAARRMPGVVDVVTAGDIPGTNLVGDGTETLFVPIYGSSLYVGAALGLVLATSAVVAQDAASLVVVTYGVLDDVPFWSCVKAPIVTVEMARNANTLAEGDETNPNPMPLAGNDDHVVDKIANAPHQLKGKVDFGSQRHFYMEPQSTTVYPEEDQCYRVETSTQNPSGMQQVVAAVLKRSQHAVNVTMKRGGGGFGGKVIRCNVNAGAAAVAAYKHGVAVQVVNDRNTDFRTVGGRNATVGEYSVGFDDEGNLLAVDVAFHCIMGAQLGPCNVDECTMVLLWADGAYHVPSFRALAYMYLSNTPTSTSVRAPGVPCAVMLMEMVVEHVAHVLGKPVSWIQQRNMVKDNQMTPYGQVLKNVTLPRIWQTLHANAHVLRRKDAAVLFNSNNRWKKRGVAVTPVKYGITNSGLKYGAQVSICSGDGSVLVTHGGCEVGQGIDTKAAQMAAYVFGIPIKKIKVQATSTGLIPNSDATGGSSTSESVARSVQAACQTLKKRLDGVKMESKENASLSWEELVAKAHEGGVQLFAGEQPHVVAPPNQVFDYFVYAAACSEVEVDILTGEINLVRTDIMYDCGKSFNPAVDIGQIEGA</sequence>